<dbReference type="GO" id="GO:0005634">
    <property type="term" value="C:nucleus"/>
    <property type="evidence" value="ECO:0007669"/>
    <property type="project" value="TreeGrafter"/>
</dbReference>
<sequence length="646" mass="70166">MQHDFCTLWNEIVQEAKNQGPITTPVGILREIRHHYLALHQGTDVAPTAFSPSTVDHDPILLYPSSYPLCDIASHRADSIAQVPVPVLTQPVHSPDASPHHSTSGIDTVSQQVNEASIIPGLPLPSDPTTPSKVGDSSRSPAAGSPALAVHMSPHHTPPSAEVAAPQDISSAATLSHPLEGTTRQHTLAPVPGSTGTTPVLNRSYDPGAASTSKPLLPASSVVEFSIPDSPSPPRVLPLSNADSLALLSGTTPSRPTGNALPPRLRARGLVNTESICFANAVLQLLVHSPPFWDLLRELGDLTGQRGAGGPETGDSTTPLVDATVKFSDEFVYKEELSMTRQLQPSAAKGKARDDEEAKKEHNTVDSFNPRYMFDAMKQKRRLKDLLDGQQQDADEFFRLYLDSLDEELLGVEEREVGTSGLADVGKRDFTVRQLFPHSFESDLVRIFGGKFRSTVRAPSQPDIVTIEDWRSLQLDIQHDSVHTVEDALKRISHLQPVQLGLSGTEASQQVLIEALPPVLVLHLKRFLYDAANSINKIGNPVRFAPELEIPLEIMTPVAGKSGEPMHYKLYGVLYHHGESAGSGHYTVDVLHPDGGSGNGEAWLHIDDEVVSAMRNKDVFGSCNNERADERCAYMLFYCRTAPTQT</sequence>
<accession>A0A9P5T4W7</accession>
<dbReference type="PANTHER" id="PTHR24006:SF687">
    <property type="entry name" value="UBIQUITIN CARBOXYL-TERMINAL HYDROLASE 10"/>
    <property type="match status" value="1"/>
</dbReference>
<dbReference type="InterPro" id="IPR038765">
    <property type="entry name" value="Papain-like_cys_pep_sf"/>
</dbReference>
<keyword evidence="5" id="KW-0378">Hydrolase</keyword>
<protein>
    <recommendedName>
        <fullName evidence="2">ubiquitinyl hydrolase 1</fullName>
        <ecNumber evidence="2">3.4.19.12</ecNumber>
    </recommendedName>
</protein>
<feature type="region of interest" description="Disordered" evidence="7">
    <location>
        <begin position="119"/>
        <end position="167"/>
    </location>
</feature>
<name>A0A9P5T4W7_9AGAM</name>
<evidence type="ECO:0000313" key="10">
    <source>
        <dbReference type="Proteomes" id="UP000759537"/>
    </source>
</evidence>
<evidence type="ECO:0000259" key="8">
    <source>
        <dbReference type="PROSITE" id="PS50235"/>
    </source>
</evidence>
<reference evidence="9" key="2">
    <citation type="journal article" date="2020" name="Nat. Commun.">
        <title>Large-scale genome sequencing of mycorrhizal fungi provides insights into the early evolution of symbiotic traits.</title>
        <authorList>
            <person name="Miyauchi S."/>
            <person name="Kiss E."/>
            <person name="Kuo A."/>
            <person name="Drula E."/>
            <person name="Kohler A."/>
            <person name="Sanchez-Garcia M."/>
            <person name="Morin E."/>
            <person name="Andreopoulos B."/>
            <person name="Barry K.W."/>
            <person name="Bonito G."/>
            <person name="Buee M."/>
            <person name="Carver A."/>
            <person name="Chen C."/>
            <person name="Cichocki N."/>
            <person name="Clum A."/>
            <person name="Culley D."/>
            <person name="Crous P.W."/>
            <person name="Fauchery L."/>
            <person name="Girlanda M."/>
            <person name="Hayes R.D."/>
            <person name="Keri Z."/>
            <person name="LaButti K."/>
            <person name="Lipzen A."/>
            <person name="Lombard V."/>
            <person name="Magnuson J."/>
            <person name="Maillard F."/>
            <person name="Murat C."/>
            <person name="Nolan M."/>
            <person name="Ohm R.A."/>
            <person name="Pangilinan J."/>
            <person name="Pereira M.F."/>
            <person name="Perotto S."/>
            <person name="Peter M."/>
            <person name="Pfister S."/>
            <person name="Riley R."/>
            <person name="Sitrit Y."/>
            <person name="Stielow J.B."/>
            <person name="Szollosi G."/>
            <person name="Zifcakova L."/>
            <person name="Stursova M."/>
            <person name="Spatafora J.W."/>
            <person name="Tedersoo L."/>
            <person name="Vaario L.M."/>
            <person name="Yamada A."/>
            <person name="Yan M."/>
            <person name="Wang P."/>
            <person name="Xu J."/>
            <person name="Bruns T."/>
            <person name="Baldrian P."/>
            <person name="Vilgalys R."/>
            <person name="Dunand C."/>
            <person name="Henrissat B."/>
            <person name="Grigoriev I.V."/>
            <person name="Hibbett D."/>
            <person name="Nagy L.G."/>
            <person name="Martin F.M."/>
        </authorList>
    </citation>
    <scope>NUCLEOTIDE SEQUENCE</scope>
    <source>
        <strain evidence="9">Prilba</strain>
    </source>
</reference>
<evidence type="ECO:0000256" key="2">
    <source>
        <dbReference type="ARBA" id="ARBA00012759"/>
    </source>
</evidence>
<feature type="region of interest" description="Disordered" evidence="7">
    <location>
        <begin position="342"/>
        <end position="362"/>
    </location>
</feature>
<dbReference type="PROSITE" id="PS00973">
    <property type="entry name" value="USP_2"/>
    <property type="match status" value="1"/>
</dbReference>
<keyword evidence="4" id="KW-0833">Ubl conjugation pathway</keyword>
<dbReference type="GO" id="GO:0006508">
    <property type="term" value="P:proteolysis"/>
    <property type="evidence" value="ECO:0007669"/>
    <property type="project" value="UniProtKB-KW"/>
</dbReference>
<feature type="region of interest" description="Disordered" evidence="7">
    <location>
        <begin position="181"/>
        <end position="215"/>
    </location>
</feature>
<reference evidence="9" key="1">
    <citation type="submission" date="2019-10" db="EMBL/GenBank/DDBJ databases">
        <authorList>
            <consortium name="DOE Joint Genome Institute"/>
            <person name="Kuo A."/>
            <person name="Miyauchi S."/>
            <person name="Kiss E."/>
            <person name="Drula E."/>
            <person name="Kohler A."/>
            <person name="Sanchez-Garcia M."/>
            <person name="Andreopoulos B."/>
            <person name="Barry K.W."/>
            <person name="Bonito G."/>
            <person name="Buee M."/>
            <person name="Carver A."/>
            <person name="Chen C."/>
            <person name="Cichocki N."/>
            <person name="Clum A."/>
            <person name="Culley D."/>
            <person name="Crous P.W."/>
            <person name="Fauchery L."/>
            <person name="Girlanda M."/>
            <person name="Hayes R."/>
            <person name="Keri Z."/>
            <person name="LaButti K."/>
            <person name="Lipzen A."/>
            <person name="Lombard V."/>
            <person name="Magnuson J."/>
            <person name="Maillard F."/>
            <person name="Morin E."/>
            <person name="Murat C."/>
            <person name="Nolan M."/>
            <person name="Ohm R."/>
            <person name="Pangilinan J."/>
            <person name="Pereira M."/>
            <person name="Perotto S."/>
            <person name="Peter M."/>
            <person name="Riley R."/>
            <person name="Sitrit Y."/>
            <person name="Stielow B."/>
            <person name="Szollosi G."/>
            <person name="Zifcakova L."/>
            <person name="Stursova M."/>
            <person name="Spatafora J.W."/>
            <person name="Tedersoo L."/>
            <person name="Vaario L.-M."/>
            <person name="Yamada A."/>
            <person name="Yan M."/>
            <person name="Wang P."/>
            <person name="Xu J."/>
            <person name="Bruns T."/>
            <person name="Baldrian P."/>
            <person name="Vilgalys R."/>
            <person name="Henrissat B."/>
            <person name="Grigoriev I.V."/>
            <person name="Hibbett D."/>
            <person name="Nagy L.G."/>
            <person name="Martin F.M."/>
        </authorList>
    </citation>
    <scope>NUCLEOTIDE SEQUENCE</scope>
    <source>
        <strain evidence="9">Prilba</strain>
    </source>
</reference>
<feature type="domain" description="USP" evidence="8">
    <location>
        <begin position="268"/>
        <end position="641"/>
    </location>
</feature>
<dbReference type="InterPro" id="IPR050164">
    <property type="entry name" value="Peptidase_C19"/>
</dbReference>
<evidence type="ECO:0000256" key="7">
    <source>
        <dbReference type="SAM" id="MobiDB-lite"/>
    </source>
</evidence>
<dbReference type="EMBL" id="WHVB01000016">
    <property type="protein sequence ID" value="KAF8475352.1"/>
    <property type="molecule type" value="Genomic_DNA"/>
</dbReference>
<evidence type="ECO:0000313" key="9">
    <source>
        <dbReference type="EMBL" id="KAF8475352.1"/>
    </source>
</evidence>
<organism evidence="9 10">
    <name type="scientific">Russula ochroleuca</name>
    <dbReference type="NCBI Taxonomy" id="152965"/>
    <lineage>
        <taxon>Eukaryota</taxon>
        <taxon>Fungi</taxon>
        <taxon>Dikarya</taxon>
        <taxon>Basidiomycota</taxon>
        <taxon>Agaricomycotina</taxon>
        <taxon>Agaricomycetes</taxon>
        <taxon>Russulales</taxon>
        <taxon>Russulaceae</taxon>
        <taxon>Russula</taxon>
    </lineage>
</organism>
<dbReference type="GO" id="GO:0004843">
    <property type="term" value="F:cysteine-type deubiquitinase activity"/>
    <property type="evidence" value="ECO:0007669"/>
    <property type="project" value="UniProtKB-EC"/>
</dbReference>
<dbReference type="GO" id="GO:0016579">
    <property type="term" value="P:protein deubiquitination"/>
    <property type="evidence" value="ECO:0007669"/>
    <property type="project" value="InterPro"/>
</dbReference>
<dbReference type="GO" id="GO:0005829">
    <property type="term" value="C:cytosol"/>
    <property type="evidence" value="ECO:0007669"/>
    <property type="project" value="TreeGrafter"/>
</dbReference>
<comment type="catalytic activity">
    <reaction evidence="1">
        <text>Thiol-dependent hydrolysis of ester, thioester, amide, peptide and isopeptide bonds formed by the C-terminal Gly of ubiquitin (a 76-residue protein attached to proteins as an intracellular targeting signal).</text>
        <dbReference type="EC" id="3.4.19.12"/>
    </reaction>
</comment>
<evidence type="ECO:0000256" key="3">
    <source>
        <dbReference type="ARBA" id="ARBA00022670"/>
    </source>
</evidence>
<proteinExistence type="predicted"/>
<dbReference type="EC" id="3.4.19.12" evidence="2"/>
<evidence type="ECO:0000256" key="6">
    <source>
        <dbReference type="ARBA" id="ARBA00022807"/>
    </source>
</evidence>
<dbReference type="PANTHER" id="PTHR24006">
    <property type="entry name" value="UBIQUITIN CARBOXYL-TERMINAL HYDROLASE"/>
    <property type="match status" value="1"/>
</dbReference>
<feature type="compositionally biased region" description="Basic and acidic residues" evidence="7">
    <location>
        <begin position="351"/>
        <end position="362"/>
    </location>
</feature>
<comment type="caution">
    <text evidence="9">The sequence shown here is derived from an EMBL/GenBank/DDBJ whole genome shotgun (WGS) entry which is preliminary data.</text>
</comment>
<dbReference type="Proteomes" id="UP000759537">
    <property type="component" value="Unassembled WGS sequence"/>
</dbReference>
<evidence type="ECO:0000256" key="4">
    <source>
        <dbReference type="ARBA" id="ARBA00022786"/>
    </source>
</evidence>
<evidence type="ECO:0000256" key="5">
    <source>
        <dbReference type="ARBA" id="ARBA00022801"/>
    </source>
</evidence>
<keyword evidence="6" id="KW-0788">Thiol protease</keyword>
<dbReference type="InterPro" id="IPR028889">
    <property type="entry name" value="USP"/>
</dbReference>
<dbReference type="AlphaFoldDB" id="A0A9P5T4W7"/>
<evidence type="ECO:0000256" key="1">
    <source>
        <dbReference type="ARBA" id="ARBA00000707"/>
    </source>
</evidence>
<dbReference type="OrthoDB" id="429671at2759"/>
<keyword evidence="10" id="KW-1185">Reference proteome</keyword>
<dbReference type="Gene3D" id="3.90.70.10">
    <property type="entry name" value="Cysteine proteinases"/>
    <property type="match status" value="1"/>
</dbReference>
<dbReference type="Pfam" id="PF00443">
    <property type="entry name" value="UCH"/>
    <property type="match status" value="1"/>
</dbReference>
<keyword evidence="3" id="KW-0645">Protease</keyword>
<gene>
    <name evidence="9" type="ORF">DFH94DRAFT_635257</name>
</gene>
<dbReference type="CDD" id="cd02257">
    <property type="entry name" value="Peptidase_C19"/>
    <property type="match status" value="1"/>
</dbReference>
<dbReference type="InterPro" id="IPR018200">
    <property type="entry name" value="USP_CS"/>
</dbReference>
<dbReference type="SUPFAM" id="SSF54001">
    <property type="entry name" value="Cysteine proteinases"/>
    <property type="match status" value="1"/>
</dbReference>
<dbReference type="PROSITE" id="PS50235">
    <property type="entry name" value="USP_3"/>
    <property type="match status" value="1"/>
</dbReference>
<dbReference type="InterPro" id="IPR001394">
    <property type="entry name" value="Peptidase_C19_UCH"/>
</dbReference>
<feature type="compositionally biased region" description="Polar residues" evidence="7">
    <location>
        <begin position="129"/>
        <end position="140"/>
    </location>
</feature>